<dbReference type="Gene3D" id="3.40.50.2000">
    <property type="entry name" value="Glycogen Phosphorylase B"/>
    <property type="match status" value="1"/>
</dbReference>
<organism evidence="1 2">
    <name type="scientific">Oceanipulchritudo coccoides</name>
    <dbReference type="NCBI Taxonomy" id="2706888"/>
    <lineage>
        <taxon>Bacteria</taxon>
        <taxon>Pseudomonadati</taxon>
        <taxon>Verrucomicrobiota</taxon>
        <taxon>Opitutia</taxon>
        <taxon>Puniceicoccales</taxon>
        <taxon>Oceanipulchritudinaceae</taxon>
        <taxon>Oceanipulchritudo</taxon>
    </lineage>
</organism>
<dbReference type="SUPFAM" id="SSF53756">
    <property type="entry name" value="UDP-Glycosyltransferase/glycogen phosphorylase"/>
    <property type="match status" value="1"/>
</dbReference>
<name>A0A6B2M3S6_9BACT</name>
<reference evidence="1 2" key="1">
    <citation type="submission" date="2020-02" db="EMBL/GenBank/DDBJ databases">
        <title>Albibacoteraceae fam. nov., the first described family within the subdivision 4 Verrucomicrobia.</title>
        <authorList>
            <person name="Xi F."/>
        </authorList>
    </citation>
    <scope>NUCLEOTIDE SEQUENCE [LARGE SCALE GENOMIC DNA]</scope>
    <source>
        <strain evidence="1 2">CK1056</strain>
    </source>
</reference>
<sequence>MNRPRVLIVTTNPPLKEMGGSLLFYRQFIERADYDVAVMTDRLDSQLDSVPWFQVKHPRWLARILRTRFSLFGHDFIHLFAGKFASRESLQFARKFNPDVIITGAETWMSDLAITLGKKLDVPVAGHFMDWPTYASLGHDCVKRKFTTLFKRRYHRCHLAFGICPEMLEALGPHPNAHVYYPSGNWTGQDSRASQVSNDGRFVVMFAGNLGQWYGHAIIQLLDALEGHEKIQLKVAGKNAPWSEERGEELRASGHFLGFLDHEACADALGEADALLVIMGFDEDSRMIESTSFKSKMVDYLVQQKPLIIWGPEYCTAVKHARREGFAEVVTNPDPTAVVRVAEELQVSSEKRQSLIRNGERFFKENLDAGIVFGRALAETIKTIEAYRKAH</sequence>
<accession>A0A6B2M3S6</accession>
<comment type="caution">
    <text evidence="1">The sequence shown here is derived from an EMBL/GenBank/DDBJ whole genome shotgun (WGS) entry which is preliminary data.</text>
</comment>
<dbReference type="Proteomes" id="UP000478417">
    <property type="component" value="Unassembled WGS sequence"/>
</dbReference>
<evidence type="ECO:0000313" key="2">
    <source>
        <dbReference type="Proteomes" id="UP000478417"/>
    </source>
</evidence>
<dbReference type="RefSeq" id="WP_163964104.1">
    <property type="nucleotide sequence ID" value="NZ_JAAGNX010000002.1"/>
</dbReference>
<proteinExistence type="predicted"/>
<gene>
    <name evidence="1" type="ORF">G0Q06_07660</name>
</gene>
<dbReference type="GO" id="GO:0016740">
    <property type="term" value="F:transferase activity"/>
    <property type="evidence" value="ECO:0007669"/>
    <property type="project" value="UniProtKB-KW"/>
</dbReference>
<keyword evidence="2" id="KW-1185">Reference proteome</keyword>
<dbReference type="EMBL" id="JAAGNX010000002">
    <property type="protein sequence ID" value="NDV62320.1"/>
    <property type="molecule type" value="Genomic_DNA"/>
</dbReference>
<keyword evidence="1" id="KW-0808">Transferase</keyword>
<protein>
    <submittedName>
        <fullName evidence="1">Glycosyltransferase family 4 protein</fullName>
    </submittedName>
</protein>
<evidence type="ECO:0000313" key="1">
    <source>
        <dbReference type="EMBL" id="NDV62320.1"/>
    </source>
</evidence>
<dbReference type="AlphaFoldDB" id="A0A6B2M3S6"/>